<keyword evidence="2" id="KW-1185">Reference proteome</keyword>
<evidence type="ECO:0000313" key="2">
    <source>
        <dbReference type="Proteomes" id="UP000773469"/>
    </source>
</evidence>
<gene>
    <name evidence="1" type="ORF">TUM3794_09710</name>
</gene>
<name>A0ABQ4NWF3_SHECO</name>
<accession>A0ABQ4NWF3</accession>
<dbReference type="Proteomes" id="UP000773469">
    <property type="component" value="Unassembled WGS sequence"/>
</dbReference>
<organism evidence="1 2">
    <name type="scientific">Shewanella colwelliana</name>
    <name type="common">Alteromonas colwelliana</name>
    <dbReference type="NCBI Taxonomy" id="23"/>
    <lineage>
        <taxon>Bacteria</taxon>
        <taxon>Pseudomonadati</taxon>
        <taxon>Pseudomonadota</taxon>
        <taxon>Gammaproteobacteria</taxon>
        <taxon>Alteromonadales</taxon>
        <taxon>Shewanellaceae</taxon>
        <taxon>Shewanella</taxon>
    </lineage>
</organism>
<protein>
    <submittedName>
        <fullName evidence="1">Uncharacterized protein</fullName>
    </submittedName>
</protein>
<reference evidence="1 2" key="1">
    <citation type="submission" date="2021-05" db="EMBL/GenBank/DDBJ databases">
        <title>Molecular characterization for Shewanella algae harboring chromosomal blaOXA-55-like strains isolated from clinical and environment sample.</title>
        <authorList>
            <person name="Ohama Y."/>
            <person name="Aoki K."/>
            <person name="Harada S."/>
            <person name="Moriya K."/>
            <person name="Ishii Y."/>
            <person name="Tateda K."/>
        </authorList>
    </citation>
    <scope>NUCLEOTIDE SEQUENCE [LARGE SCALE GENOMIC DNA]</scope>
    <source>
        <strain evidence="1 2">MBTL60-118</strain>
    </source>
</reference>
<proteinExistence type="predicted"/>
<comment type="caution">
    <text evidence="1">The sequence shown here is derived from an EMBL/GenBank/DDBJ whole genome shotgun (WGS) entry which is preliminary data.</text>
</comment>
<evidence type="ECO:0000313" key="1">
    <source>
        <dbReference type="EMBL" id="GIU38018.1"/>
    </source>
</evidence>
<dbReference type="EMBL" id="BPEU01000006">
    <property type="protein sequence ID" value="GIU38018.1"/>
    <property type="molecule type" value="Genomic_DNA"/>
</dbReference>
<sequence length="57" mass="6510">MPDPYHSLFIGGNELSFHPITSLHYSVLSNNEFIFSPIIKIDKSKYTDPNKTVTAQR</sequence>